<accession>A0AAE1LAF4</accession>
<evidence type="ECO:0000313" key="4">
    <source>
        <dbReference type="EMBL" id="KAK3912771.1"/>
    </source>
</evidence>
<dbReference type="Gene3D" id="3.90.79.10">
    <property type="entry name" value="Nucleoside Triphosphate Pyrophosphohydrolase"/>
    <property type="match status" value="1"/>
</dbReference>
<comment type="caution">
    <text evidence="4">The sequence shown here is derived from an EMBL/GenBank/DDBJ whole genome shotgun (WGS) entry which is preliminary data.</text>
</comment>
<sequence>MAMKSLVVEDVKITPLKESVFVKPLSLEFRQNGKQRKWDMIRVHDSVTIIIFNTTRQKLICVKQFRPAVYYSSIPEDDKKSGRIDTSKHPPSLGITLEFCAGIVDKNKSLVETAREEVLEECGYDVPLEKFEWFKTARYAAYCMLTPFHLISTTINLLMICVVHVIFRAGVSTEGTRSNFFYVEVTDDMKVNQGGGLVDEGEVIEVVELSIPEAREYAEAIDNISPAGFSFGLLWFFMKKSQTF</sequence>
<dbReference type="Proteomes" id="UP001219518">
    <property type="component" value="Unassembled WGS sequence"/>
</dbReference>
<keyword evidence="1" id="KW-0378">Hydrolase</keyword>
<evidence type="ECO:0000259" key="3">
    <source>
        <dbReference type="PROSITE" id="PS51462"/>
    </source>
</evidence>
<dbReference type="InterPro" id="IPR015797">
    <property type="entry name" value="NUDIX_hydrolase-like_dom_sf"/>
</dbReference>
<dbReference type="CDD" id="cd18887">
    <property type="entry name" value="NUDIX_UGPPase_Nudt14"/>
    <property type="match status" value="1"/>
</dbReference>
<evidence type="ECO:0000256" key="1">
    <source>
        <dbReference type="ARBA" id="ARBA00022801"/>
    </source>
</evidence>
<dbReference type="EMBL" id="JAHWGI010000302">
    <property type="protein sequence ID" value="KAK3912771.1"/>
    <property type="molecule type" value="Genomic_DNA"/>
</dbReference>
<feature type="transmembrane region" description="Helical" evidence="2">
    <location>
        <begin position="139"/>
        <end position="167"/>
    </location>
</feature>
<keyword evidence="2" id="KW-0812">Transmembrane</keyword>
<reference evidence="4" key="2">
    <citation type="journal article" date="2023" name="BMC Genomics">
        <title>Pest status, molecular evolution, and epigenetic factors derived from the genome assembly of Frankliniella fusca, a thysanopteran phytovirus vector.</title>
        <authorList>
            <person name="Catto M.A."/>
            <person name="Labadie P.E."/>
            <person name="Jacobson A.L."/>
            <person name="Kennedy G.G."/>
            <person name="Srinivasan R."/>
            <person name="Hunt B.G."/>
        </authorList>
    </citation>
    <scope>NUCLEOTIDE SEQUENCE</scope>
    <source>
        <strain evidence="4">PL_HMW_Pooled</strain>
    </source>
</reference>
<proteinExistence type="predicted"/>
<reference evidence="4" key="1">
    <citation type="submission" date="2021-07" db="EMBL/GenBank/DDBJ databases">
        <authorList>
            <person name="Catto M.A."/>
            <person name="Jacobson A."/>
            <person name="Kennedy G."/>
            <person name="Labadie P."/>
            <person name="Hunt B.G."/>
            <person name="Srinivasan R."/>
        </authorList>
    </citation>
    <scope>NUCLEOTIDE SEQUENCE</scope>
    <source>
        <strain evidence="4">PL_HMW_Pooled</strain>
        <tissue evidence="4">Head</tissue>
    </source>
</reference>
<name>A0AAE1LAF4_9NEOP</name>
<keyword evidence="2" id="KW-0472">Membrane</keyword>
<dbReference type="PROSITE" id="PS51462">
    <property type="entry name" value="NUDIX"/>
    <property type="match status" value="1"/>
</dbReference>
<protein>
    <submittedName>
        <fullName evidence="4">Uridine diphosphate glucose pyrophosphatase NUDT14</fullName>
    </submittedName>
</protein>
<gene>
    <name evidence="4" type="ORF">KUF71_004721</name>
</gene>
<dbReference type="InterPro" id="IPR000086">
    <property type="entry name" value="NUDIX_hydrolase_dom"/>
</dbReference>
<dbReference type="GO" id="GO:0019693">
    <property type="term" value="P:ribose phosphate metabolic process"/>
    <property type="evidence" value="ECO:0007669"/>
    <property type="project" value="TreeGrafter"/>
</dbReference>
<keyword evidence="2" id="KW-1133">Transmembrane helix</keyword>
<dbReference type="GO" id="GO:0008768">
    <property type="term" value="F:UDP-sugar diphosphatase activity"/>
    <property type="evidence" value="ECO:0007669"/>
    <property type="project" value="TreeGrafter"/>
</dbReference>
<dbReference type="AlphaFoldDB" id="A0AAE1LAF4"/>
<keyword evidence="5" id="KW-1185">Reference proteome</keyword>
<evidence type="ECO:0000256" key="2">
    <source>
        <dbReference type="SAM" id="Phobius"/>
    </source>
</evidence>
<dbReference type="GO" id="GO:0006753">
    <property type="term" value="P:nucleoside phosphate metabolic process"/>
    <property type="evidence" value="ECO:0007669"/>
    <property type="project" value="TreeGrafter"/>
</dbReference>
<organism evidence="4 5">
    <name type="scientific">Frankliniella fusca</name>
    <dbReference type="NCBI Taxonomy" id="407009"/>
    <lineage>
        <taxon>Eukaryota</taxon>
        <taxon>Metazoa</taxon>
        <taxon>Ecdysozoa</taxon>
        <taxon>Arthropoda</taxon>
        <taxon>Hexapoda</taxon>
        <taxon>Insecta</taxon>
        <taxon>Pterygota</taxon>
        <taxon>Neoptera</taxon>
        <taxon>Paraneoptera</taxon>
        <taxon>Thysanoptera</taxon>
        <taxon>Terebrantia</taxon>
        <taxon>Thripoidea</taxon>
        <taxon>Thripidae</taxon>
        <taxon>Frankliniella</taxon>
    </lineage>
</organism>
<dbReference type="SUPFAM" id="SSF55811">
    <property type="entry name" value="Nudix"/>
    <property type="match status" value="1"/>
</dbReference>
<dbReference type="PANTHER" id="PTHR11839:SF15">
    <property type="entry name" value="URIDINE DIPHOSPHATE GLUCOSE PYROPHOSPHATASE NUDT14"/>
    <property type="match status" value="1"/>
</dbReference>
<evidence type="ECO:0000313" key="5">
    <source>
        <dbReference type="Proteomes" id="UP001219518"/>
    </source>
</evidence>
<dbReference type="PANTHER" id="PTHR11839">
    <property type="entry name" value="UDP/ADP-SUGAR PYROPHOSPHATASE"/>
    <property type="match status" value="1"/>
</dbReference>
<feature type="domain" description="Nudix hydrolase" evidence="3">
    <location>
        <begin position="42"/>
        <end position="230"/>
    </location>
</feature>